<dbReference type="GO" id="GO:0003677">
    <property type="term" value="F:DNA binding"/>
    <property type="evidence" value="ECO:0007669"/>
    <property type="project" value="UniProtKB-KW"/>
</dbReference>
<comment type="caution">
    <text evidence="8">The sequence shown here is derived from an EMBL/GenBank/DDBJ whole genome shotgun (WGS) entry which is preliminary data.</text>
</comment>
<name>W7TIA8_9STRA</name>
<dbReference type="PANTHER" id="PTHR12802:SF155">
    <property type="entry name" value="DEUBIQUITINASE MYSM1"/>
    <property type="match status" value="1"/>
</dbReference>
<gene>
    <name evidence="8" type="ORF">Naga_100001g113</name>
</gene>
<dbReference type="CDD" id="cd00167">
    <property type="entry name" value="SANT"/>
    <property type="match status" value="1"/>
</dbReference>
<reference evidence="8 9" key="1">
    <citation type="journal article" date="2014" name="Mol. Plant">
        <title>Chromosome Scale Genome Assembly and Transcriptome Profiling of Nannochloropsis gaditana in Nitrogen Depletion.</title>
        <authorList>
            <person name="Corteggiani Carpinelli E."/>
            <person name="Telatin A."/>
            <person name="Vitulo N."/>
            <person name="Forcato C."/>
            <person name="D'Angelo M."/>
            <person name="Schiavon R."/>
            <person name="Vezzi A."/>
            <person name="Giacometti G.M."/>
            <person name="Morosinotto T."/>
            <person name="Valle G."/>
        </authorList>
    </citation>
    <scope>NUCLEOTIDE SEQUENCE [LARGE SCALE GENOMIC DNA]</scope>
    <source>
        <strain evidence="8 9">B-31</strain>
    </source>
</reference>
<evidence type="ECO:0000256" key="3">
    <source>
        <dbReference type="ARBA" id="ARBA00023163"/>
    </source>
</evidence>
<keyword evidence="4" id="KW-0539">Nucleus</keyword>
<dbReference type="Gene3D" id="1.10.10.60">
    <property type="entry name" value="Homeodomain-like"/>
    <property type="match status" value="1"/>
</dbReference>
<accession>W7TIA8</accession>
<keyword evidence="3" id="KW-0804">Transcription</keyword>
<evidence type="ECO:0000256" key="1">
    <source>
        <dbReference type="ARBA" id="ARBA00023015"/>
    </source>
</evidence>
<keyword evidence="1" id="KW-0805">Transcription regulation</keyword>
<evidence type="ECO:0000313" key="8">
    <source>
        <dbReference type="EMBL" id="EWM26740.1"/>
    </source>
</evidence>
<evidence type="ECO:0000256" key="2">
    <source>
        <dbReference type="ARBA" id="ARBA00023125"/>
    </source>
</evidence>
<feature type="compositionally biased region" description="Low complexity" evidence="5">
    <location>
        <begin position="71"/>
        <end position="89"/>
    </location>
</feature>
<feature type="domain" description="SANT" evidence="6">
    <location>
        <begin position="1"/>
        <end position="43"/>
    </location>
</feature>
<dbReference type="PROSITE" id="PS51293">
    <property type="entry name" value="SANT"/>
    <property type="match status" value="1"/>
</dbReference>
<sequence length="387" mass="41685">MLFLRGLQLHGKSWKKISEIVTTRTVVQIRTHAQKYLIKLEKARKAGHQGVLMMDGKGVDNTERRGTSKKSSLSTETVSFTSTSESSVLEQKRQKNEPAAHLPGPVQHTTVRPFAPVTRAAPSGCPPTAPAGFVPWMVGPYACVPPTYYNMQMMAHGYDFGAPLVSPSSQYRASFPNPLSAPGGNCQEQDLGLNAPQSVRMPLEAEMAAQIHYLGIDDEETIAQNQPNSYKRLRVPAGLAMATPAAVPTAQSSHCKVYVAPQQSCTSPSDMTPTLTASALHLPPQGSLCPFMTSNPLDELMQSLSQENLSSSCSSTSPSIAPEVDVPSMHDILIWDLNGKHSRPSSLSSWDEEGFDGVSTSSSPASIDNHVVCQPPDLSELQYAKAA</sequence>
<evidence type="ECO:0000259" key="6">
    <source>
        <dbReference type="PROSITE" id="PS51293"/>
    </source>
</evidence>
<evidence type="ECO:0000256" key="4">
    <source>
        <dbReference type="ARBA" id="ARBA00023242"/>
    </source>
</evidence>
<dbReference type="EMBL" id="AZIL01000609">
    <property type="protein sequence ID" value="EWM26740.1"/>
    <property type="molecule type" value="Genomic_DNA"/>
</dbReference>
<dbReference type="InterPro" id="IPR001005">
    <property type="entry name" value="SANT/Myb"/>
</dbReference>
<dbReference type="Proteomes" id="UP000019335">
    <property type="component" value="Chromosome 8"/>
</dbReference>
<evidence type="ECO:0000256" key="5">
    <source>
        <dbReference type="SAM" id="MobiDB-lite"/>
    </source>
</evidence>
<evidence type="ECO:0000259" key="7">
    <source>
        <dbReference type="PROSITE" id="PS51294"/>
    </source>
</evidence>
<dbReference type="PANTHER" id="PTHR12802">
    <property type="entry name" value="SWI/SNF COMPLEX-RELATED"/>
    <property type="match status" value="1"/>
</dbReference>
<dbReference type="InterPro" id="IPR017930">
    <property type="entry name" value="Myb_dom"/>
</dbReference>
<dbReference type="InterPro" id="IPR009057">
    <property type="entry name" value="Homeodomain-like_sf"/>
</dbReference>
<keyword evidence="9" id="KW-1185">Reference proteome</keyword>
<evidence type="ECO:0000313" key="9">
    <source>
        <dbReference type="Proteomes" id="UP000019335"/>
    </source>
</evidence>
<feature type="domain" description="HTH myb-type" evidence="7">
    <location>
        <begin position="1"/>
        <end position="41"/>
    </location>
</feature>
<dbReference type="SUPFAM" id="SSF46689">
    <property type="entry name" value="Homeodomain-like"/>
    <property type="match status" value="1"/>
</dbReference>
<dbReference type="Pfam" id="PF00249">
    <property type="entry name" value="Myb_DNA-binding"/>
    <property type="match status" value="1"/>
</dbReference>
<feature type="region of interest" description="Disordered" evidence="5">
    <location>
        <begin position="345"/>
        <end position="369"/>
    </location>
</feature>
<protein>
    <submittedName>
        <fullName evidence="8">SANT/Myb domain protein</fullName>
    </submittedName>
</protein>
<keyword evidence="2" id="KW-0238">DNA-binding</keyword>
<organism evidence="8 9">
    <name type="scientific">Nannochloropsis gaditana</name>
    <dbReference type="NCBI Taxonomy" id="72520"/>
    <lineage>
        <taxon>Eukaryota</taxon>
        <taxon>Sar</taxon>
        <taxon>Stramenopiles</taxon>
        <taxon>Ochrophyta</taxon>
        <taxon>Eustigmatophyceae</taxon>
        <taxon>Eustigmatales</taxon>
        <taxon>Monodopsidaceae</taxon>
        <taxon>Nannochloropsis</taxon>
    </lineage>
</organism>
<dbReference type="AlphaFoldDB" id="W7TIA8"/>
<proteinExistence type="predicted"/>
<dbReference type="InterPro" id="IPR017884">
    <property type="entry name" value="SANT_dom"/>
</dbReference>
<feature type="region of interest" description="Disordered" evidence="5">
    <location>
        <begin position="54"/>
        <end position="109"/>
    </location>
</feature>
<feature type="compositionally biased region" description="Basic and acidic residues" evidence="5">
    <location>
        <begin position="57"/>
        <end position="66"/>
    </location>
</feature>
<dbReference type="PROSITE" id="PS51294">
    <property type="entry name" value="HTH_MYB"/>
    <property type="match status" value="1"/>
</dbReference>